<name>A0ABW2LQT5_9PSEU</name>
<dbReference type="Proteomes" id="UP001596504">
    <property type="component" value="Unassembled WGS sequence"/>
</dbReference>
<keyword evidence="2" id="KW-1185">Reference proteome</keyword>
<organism evidence="1 2">
    <name type="scientific">Saccharopolyspora griseoalba</name>
    <dbReference type="NCBI Taxonomy" id="1431848"/>
    <lineage>
        <taxon>Bacteria</taxon>
        <taxon>Bacillati</taxon>
        <taxon>Actinomycetota</taxon>
        <taxon>Actinomycetes</taxon>
        <taxon>Pseudonocardiales</taxon>
        <taxon>Pseudonocardiaceae</taxon>
        <taxon>Saccharopolyspora</taxon>
    </lineage>
</organism>
<gene>
    <name evidence="1" type="ORF">ACFQRI_26270</name>
</gene>
<dbReference type="EMBL" id="JBHTCJ010000021">
    <property type="protein sequence ID" value="MFC7344932.1"/>
    <property type="molecule type" value="Genomic_DNA"/>
</dbReference>
<evidence type="ECO:0000313" key="2">
    <source>
        <dbReference type="Proteomes" id="UP001596504"/>
    </source>
</evidence>
<evidence type="ECO:0000313" key="1">
    <source>
        <dbReference type="EMBL" id="MFC7344932.1"/>
    </source>
</evidence>
<comment type="caution">
    <text evidence="1">The sequence shown here is derived from an EMBL/GenBank/DDBJ whole genome shotgun (WGS) entry which is preliminary data.</text>
</comment>
<dbReference type="RefSeq" id="WP_380673206.1">
    <property type="nucleotide sequence ID" value="NZ_JBHTCJ010000021.1"/>
</dbReference>
<reference evidence="2" key="1">
    <citation type="journal article" date="2019" name="Int. J. Syst. Evol. Microbiol.">
        <title>The Global Catalogue of Microorganisms (GCM) 10K type strain sequencing project: providing services to taxonomists for standard genome sequencing and annotation.</title>
        <authorList>
            <consortium name="The Broad Institute Genomics Platform"/>
            <consortium name="The Broad Institute Genome Sequencing Center for Infectious Disease"/>
            <person name="Wu L."/>
            <person name="Ma J."/>
        </authorList>
    </citation>
    <scope>NUCLEOTIDE SEQUENCE [LARGE SCALE GENOMIC DNA]</scope>
    <source>
        <strain evidence="2">WLHS5</strain>
    </source>
</reference>
<protein>
    <submittedName>
        <fullName evidence="1">Uncharacterized protein</fullName>
    </submittedName>
</protein>
<sequence>MYLINDFFHPAKGGGTAIIHRNGCARTSSLSRLRELYAGCDFTVSQYTYRSEGDPNDLSRASRERRYTRDDAIKTFRRKWTVPVDVEICECVK</sequence>
<proteinExistence type="predicted"/>
<accession>A0ABW2LQT5</accession>